<evidence type="ECO:0000256" key="4">
    <source>
        <dbReference type="SAM" id="SignalP"/>
    </source>
</evidence>
<feature type="signal peptide" evidence="4">
    <location>
        <begin position="1"/>
        <end position="17"/>
    </location>
</feature>
<dbReference type="InterPro" id="IPR050098">
    <property type="entry name" value="TFPI/VKTCI-like"/>
</dbReference>
<protein>
    <submittedName>
        <fullName evidence="6">Kunitz/Bovine pancreatic trypsin inhibitor domain protein</fullName>
    </submittedName>
</protein>
<evidence type="ECO:0000259" key="5">
    <source>
        <dbReference type="PROSITE" id="PS50279"/>
    </source>
</evidence>
<dbReference type="InterPro" id="IPR036880">
    <property type="entry name" value="Kunitz_BPTI_sf"/>
</dbReference>
<keyword evidence="2" id="KW-0722">Serine protease inhibitor</keyword>
<dbReference type="PANTHER" id="PTHR10083">
    <property type="entry name" value="KUNITZ-TYPE PROTEASE INHIBITOR-RELATED"/>
    <property type="match status" value="1"/>
</dbReference>
<keyword evidence="7" id="KW-1185">Reference proteome</keyword>
<dbReference type="SMART" id="SM00131">
    <property type="entry name" value="KU"/>
    <property type="match status" value="1"/>
</dbReference>
<dbReference type="PROSITE" id="PS00280">
    <property type="entry name" value="BPTI_KUNITZ_1"/>
    <property type="match status" value="1"/>
</dbReference>
<dbReference type="GO" id="GO:0005615">
    <property type="term" value="C:extracellular space"/>
    <property type="evidence" value="ECO:0007669"/>
    <property type="project" value="TreeGrafter"/>
</dbReference>
<evidence type="ECO:0000256" key="2">
    <source>
        <dbReference type="ARBA" id="ARBA00022900"/>
    </source>
</evidence>
<keyword evidence="3" id="KW-1015">Disulfide bond</keyword>
<comment type="caution">
    <text evidence="6">The sequence shown here is derived from an EMBL/GenBank/DDBJ whole genome shotgun (WGS) entry which is preliminary data.</text>
</comment>
<dbReference type="SUPFAM" id="SSF57362">
    <property type="entry name" value="BPTI-like"/>
    <property type="match status" value="1"/>
</dbReference>
<feature type="domain" description="BPTI/Kunitz inhibitor" evidence="5">
    <location>
        <begin position="29"/>
        <end position="79"/>
    </location>
</feature>
<dbReference type="Gene3D" id="4.10.410.10">
    <property type="entry name" value="Pancreatic trypsin inhibitor Kunitz domain"/>
    <property type="match status" value="1"/>
</dbReference>
<feature type="chain" id="PRO_5016809754" evidence="4">
    <location>
        <begin position="18"/>
        <end position="109"/>
    </location>
</feature>
<dbReference type="EMBL" id="JOJR01001255">
    <property type="protein sequence ID" value="RCN31619.1"/>
    <property type="molecule type" value="Genomic_DNA"/>
</dbReference>
<keyword evidence="1" id="KW-0646">Protease inhibitor</keyword>
<dbReference type="Pfam" id="PF00014">
    <property type="entry name" value="Kunitz_BPTI"/>
    <property type="match status" value="1"/>
</dbReference>
<evidence type="ECO:0000256" key="1">
    <source>
        <dbReference type="ARBA" id="ARBA00022690"/>
    </source>
</evidence>
<proteinExistence type="predicted"/>
<evidence type="ECO:0000256" key="3">
    <source>
        <dbReference type="ARBA" id="ARBA00023157"/>
    </source>
</evidence>
<dbReference type="STRING" id="29170.A0A368FKT4"/>
<sequence>MKFLVFFLLCLIFAIEAKYSPSKLPARNCNDPIERGKCKASHQRYAYNSEKRKCERFRWGGCDANGNNFRNMAECRRTCERGQQRVEFPTLQQQKVKLTPISQKNVKLP</sequence>
<evidence type="ECO:0000313" key="6">
    <source>
        <dbReference type="EMBL" id="RCN31619.1"/>
    </source>
</evidence>
<dbReference type="PROSITE" id="PS50279">
    <property type="entry name" value="BPTI_KUNITZ_2"/>
    <property type="match status" value="1"/>
</dbReference>
<dbReference type="InterPro" id="IPR020901">
    <property type="entry name" value="Prtase_inh_Kunz-CS"/>
</dbReference>
<dbReference type="PANTHER" id="PTHR10083:SF374">
    <property type="entry name" value="BPTI_KUNITZ INHIBITOR DOMAIN-CONTAINING PROTEIN"/>
    <property type="match status" value="1"/>
</dbReference>
<keyword evidence="4" id="KW-0732">Signal</keyword>
<dbReference type="GO" id="GO:0004867">
    <property type="term" value="F:serine-type endopeptidase inhibitor activity"/>
    <property type="evidence" value="ECO:0007669"/>
    <property type="project" value="UniProtKB-KW"/>
</dbReference>
<dbReference type="OrthoDB" id="4473401at2759"/>
<name>A0A368FKT4_ANCCA</name>
<gene>
    <name evidence="6" type="ORF">ANCCAN_22593</name>
</gene>
<reference evidence="6 7" key="1">
    <citation type="submission" date="2014-10" db="EMBL/GenBank/DDBJ databases">
        <title>Draft genome of the hookworm Ancylostoma caninum.</title>
        <authorList>
            <person name="Mitreva M."/>
        </authorList>
    </citation>
    <scope>NUCLEOTIDE SEQUENCE [LARGE SCALE GENOMIC DNA]</scope>
    <source>
        <strain evidence="6 7">Baltimore</strain>
    </source>
</reference>
<dbReference type="Proteomes" id="UP000252519">
    <property type="component" value="Unassembled WGS sequence"/>
</dbReference>
<organism evidence="6 7">
    <name type="scientific">Ancylostoma caninum</name>
    <name type="common">Dog hookworm</name>
    <dbReference type="NCBI Taxonomy" id="29170"/>
    <lineage>
        <taxon>Eukaryota</taxon>
        <taxon>Metazoa</taxon>
        <taxon>Ecdysozoa</taxon>
        <taxon>Nematoda</taxon>
        <taxon>Chromadorea</taxon>
        <taxon>Rhabditida</taxon>
        <taxon>Rhabditina</taxon>
        <taxon>Rhabditomorpha</taxon>
        <taxon>Strongyloidea</taxon>
        <taxon>Ancylostomatidae</taxon>
        <taxon>Ancylostomatinae</taxon>
        <taxon>Ancylostoma</taxon>
    </lineage>
</organism>
<dbReference type="CDD" id="cd00109">
    <property type="entry name" value="Kunitz-type"/>
    <property type="match status" value="1"/>
</dbReference>
<dbReference type="InterPro" id="IPR002223">
    <property type="entry name" value="Kunitz_BPTI"/>
</dbReference>
<dbReference type="PRINTS" id="PR00759">
    <property type="entry name" value="BASICPTASE"/>
</dbReference>
<evidence type="ECO:0000313" key="7">
    <source>
        <dbReference type="Proteomes" id="UP000252519"/>
    </source>
</evidence>
<dbReference type="AlphaFoldDB" id="A0A368FKT4"/>
<accession>A0A368FKT4</accession>